<feature type="compositionally biased region" description="Polar residues" evidence="1">
    <location>
        <begin position="68"/>
        <end position="79"/>
    </location>
</feature>
<feature type="region of interest" description="Disordered" evidence="1">
    <location>
        <begin position="68"/>
        <end position="88"/>
    </location>
</feature>
<proteinExistence type="predicted"/>
<name>A0AAV0B6A2_PHAPC</name>
<keyword evidence="3" id="KW-1185">Reference proteome</keyword>
<evidence type="ECO:0000313" key="2">
    <source>
        <dbReference type="EMBL" id="CAH7681246.1"/>
    </source>
</evidence>
<sequence length="88" mass="10456">MSQYSVFFNPYYGGYYYPYDNQTPYYGYGQPDYVTGHAECSGSIIHNIDYIQPPHGYPRLYPECQSSYDINPSRSNLQSRIERERERM</sequence>
<evidence type="ECO:0000256" key="1">
    <source>
        <dbReference type="SAM" id="MobiDB-lite"/>
    </source>
</evidence>
<accession>A0AAV0B6A2</accession>
<reference evidence="2" key="1">
    <citation type="submission" date="2022-06" db="EMBL/GenBank/DDBJ databases">
        <authorList>
            <consortium name="SYNGENTA / RWTH Aachen University"/>
        </authorList>
    </citation>
    <scope>NUCLEOTIDE SEQUENCE</scope>
</reference>
<evidence type="ECO:0000313" key="3">
    <source>
        <dbReference type="Proteomes" id="UP001153365"/>
    </source>
</evidence>
<dbReference type="Proteomes" id="UP001153365">
    <property type="component" value="Unassembled WGS sequence"/>
</dbReference>
<protein>
    <submittedName>
        <fullName evidence="2">Uncharacterized protein</fullName>
    </submittedName>
</protein>
<gene>
    <name evidence="2" type="ORF">PPACK8108_LOCUS13822</name>
</gene>
<comment type="caution">
    <text evidence="2">The sequence shown here is derived from an EMBL/GenBank/DDBJ whole genome shotgun (WGS) entry which is preliminary data.</text>
</comment>
<dbReference type="AlphaFoldDB" id="A0AAV0B6A2"/>
<dbReference type="EMBL" id="CALTRL010003491">
    <property type="protein sequence ID" value="CAH7681246.1"/>
    <property type="molecule type" value="Genomic_DNA"/>
</dbReference>
<organism evidence="2 3">
    <name type="scientific">Phakopsora pachyrhizi</name>
    <name type="common">Asian soybean rust disease fungus</name>
    <dbReference type="NCBI Taxonomy" id="170000"/>
    <lineage>
        <taxon>Eukaryota</taxon>
        <taxon>Fungi</taxon>
        <taxon>Dikarya</taxon>
        <taxon>Basidiomycota</taxon>
        <taxon>Pucciniomycotina</taxon>
        <taxon>Pucciniomycetes</taxon>
        <taxon>Pucciniales</taxon>
        <taxon>Phakopsoraceae</taxon>
        <taxon>Phakopsora</taxon>
    </lineage>
</organism>